<evidence type="ECO:0000313" key="4">
    <source>
        <dbReference type="EMBL" id="SNU90405.1"/>
    </source>
</evidence>
<dbReference type="KEGG" id="smen:SAMEA4412692_1844"/>
<accession>A0A239SXZ6</accession>
<dbReference type="AlphaFoldDB" id="A0A239SXZ6"/>
<dbReference type="SMART" id="SM00530">
    <property type="entry name" value="HTH_XRE"/>
    <property type="match status" value="1"/>
</dbReference>
<dbReference type="STRING" id="1123308.GCA_000380085_00987"/>
<organism evidence="4 5">
    <name type="scientific">Streptococcus merionis</name>
    <dbReference type="NCBI Taxonomy" id="400065"/>
    <lineage>
        <taxon>Bacteria</taxon>
        <taxon>Bacillati</taxon>
        <taxon>Bacillota</taxon>
        <taxon>Bacilli</taxon>
        <taxon>Lactobacillales</taxon>
        <taxon>Streptococcaceae</taxon>
        <taxon>Streptococcus</taxon>
    </lineage>
</organism>
<dbReference type="EMBL" id="LT906439">
    <property type="protein sequence ID" value="SNU90405.1"/>
    <property type="molecule type" value="Genomic_DNA"/>
</dbReference>
<dbReference type="OrthoDB" id="9805856at2"/>
<dbReference type="RefSeq" id="WP_018373562.1">
    <property type="nucleotide sequence ID" value="NZ_LT906439.1"/>
</dbReference>
<evidence type="ECO:0000256" key="1">
    <source>
        <dbReference type="ARBA" id="ARBA00023125"/>
    </source>
</evidence>
<dbReference type="GO" id="GO:0003677">
    <property type="term" value="F:DNA binding"/>
    <property type="evidence" value="ECO:0007669"/>
    <property type="project" value="UniProtKB-KW"/>
</dbReference>
<evidence type="ECO:0000313" key="5">
    <source>
        <dbReference type="Proteomes" id="UP000215185"/>
    </source>
</evidence>
<dbReference type="eggNOG" id="COG1396">
    <property type="taxonomic scope" value="Bacteria"/>
</dbReference>
<dbReference type="PANTHER" id="PTHR46558">
    <property type="entry name" value="TRACRIPTIONAL REGULATORY PROTEIN-RELATED-RELATED"/>
    <property type="match status" value="1"/>
</dbReference>
<sequence length="120" mass="13871">MTMFAHQLKKFRTAKNLSQEDLAEQLYISRQSISKWENGDATPDMENLTKLAQIFQVSLDELVLGQQPEVRVERVVETVESKAPMNAWEFFANYWWLVFPVGAFLYGLFAAAMKVLQMYG</sequence>
<dbReference type="Gene3D" id="1.10.260.40">
    <property type="entry name" value="lambda repressor-like DNA-binding domains"/>
    <property type="match status" value="1"/>
</dbReference>
<name>A0A239SXZ6_9STRE</name>
<proteinExistence type="predicted"/>
<reference evidence="4 5" key="1">
    <citation type="submission" date="2017-06" db="EMBL/GenBank/DDBJ databases">
        <authorList>
            <consortium name="Pathogen Informatics"/>
        </authorList>
    </citation>
    <scope>NUCLEOTIDE SEQUENCE [LARGE SCALE GENOMIC DNA]</scope>
    <source>
        <strain evidence="4 5">NCTC13788</strain>
    </source>
</reference>
<dbReference type="Pfam" id="PF01381">
    <property type="entry name" value="HTH_3"/>
    <property type="match status" value="1"/>
</dbReference>
<keyword evidence="2" id="KW-1133">Transmembrane helix</keyword>
<evidence type="ECO:0000259" key="3">
    <source>
        <dbReference type="PROSITE" id="PS50943"/>
    </source>
</evidence>
<keyword evidence="5" id="KW-1185">Reference proteome</keyword>
<dbReference type="PANTHER" id="PTHR46558:SF4">
    <property type="entry name" value="DNA-BIDING PHAGE PROTEIN"/>
    <property type="match status" value="1"/>
</dbReference>
<dbReference type="InterPro" id="IPR010982">
    <property type="entry name" value="Lambda_DNA-bd_dom_sf"/>
</dbReference>
<dbReference type="CDD" id="cd00093">
    <property type="entry name" value="HTH_XRE"/>
    <property type="match status" value="1"/>
</dbReference>
<keyword evidence="2" id="KW-0812">Transmembrane</keyword>
<feature type="transmembrane region" description="Helical" evidence="2">
    <location>
        <begin position="94"/>
        <end position="116"/>
    </location>
</feature>
<gene>
    <name evidence="4" type="ORF">SAMEA4412692_01844</name>
</gene>
<dbReference type="SUPFAM" id="SSF47413">
    <property type="entry name" value="lambda repressor-like DNA-binding domains"/>
    <property type="match status" value="1"/>
</dbReference>
<keyword evidence="1" id="KW-0238">DNA-binding</keyword>
<dbReference type="PROSITE" id="PS50943">
    <property type="entry name" value="HTH_CROC1"/>
    <property type="match status" value="1"/>
</dbReference>
<evidence type="ECO:0000256" key="2">
    <source>
        <dbReference type="SAM" id="Phobius"/>
    </source>
</evidence>
<protein>
    <submittedName>
        <fullName evidence="4">XRE family transcriptional regulator</fullName>
    </submittedName>
</protein>
<feature type="domain" description="HTH cro/C1-type" evidence="3">
    <location>
        <begin position="8"/>
        <end position="62"/>
    </location>
</feature>
<dbReference type="Proteomes" id="UP000215185">
    <property type="component" value="Chromosome 1"/>
</dbReference>
<dbReference type="InterPro" id="IPR001387">
    <property type="entry name" value="Cro/C1-type_HTH"/>
</dbReference>
<keyword evidence="2" id="KW-0472">Membrane</keyword>